<dbReference type="RefSeq" id="XP_053531464.1">
    <property type="nucleotide sequence ID" value="XM_053675489.1"/>
</dbReference>
<feature type="chain" id="PRO_5039937106" evidence="6">
    <location>
        <begin position="21"/>
        <end position="179"/>
    </location>
</feature>
<dbReference type="GO" id="GO:0005125">
    <property type="term" value="F:cytokine activity"/>
    <property type="evidence" value="ECO:0007669"/>
    <property type="project" value="UniProtKB-KW"/>
</dbReference>
<keyword evidence="5" id="KW-1015">Disulfide bond</keyword>
<dbReference type="KEGG" id="ipu:128629110"/>
<dbReference type="AlphaFoldDB" id="A0A9F7TC69"/>
<accession>A0A9F7TC69</accession>
<dbReference type="GO" id="GO:0051607">
    <property type="term" value="P:defense response to virus"/>
    <property type="evidence" value="ECO:0007669"/>
    <property type="project" value="UniProtKB-KW"/>
</dbReference>
<comment type="subcellular location">
    <subcellularLocation>
        <location evidence="1">Secreted</location>
    </subcellularLocation>
</comment>
<keyword evidence="2" id="KW-0202">Cytokine</keyword>
<evidence type="ECO:0000256" key="1">
    <source>
        <dbReference type="ARBA" id="ARBA00004613"/>
    </source>
</evidence>
<dbReference type="GO" id="GO:0005126">
    <property type="term" value="F:cytokine receptor binding"/>
    <property type="evidence" value="ECO:0007669"/>
    <property type="project" value="InterPro"/>
</dbReference>
<keyword evidence="7" id="KW-1185">Reference proteome</keyword>
<keyword evidence="4" id="KW-0051">Antiviral defense</keyword>
<dbReference type="Pfam" id="PF00143">
    <property type="entry name" value="Interferon"/>
    <property type="match status" value="1"/>
</dbReference>
<dbReference type="Gene3D" id="1.20.1250.10">
    <property type="match status" value="1"/>
</dbReference>
<evidence type="ECO:0000256" key="6">
    <source>
        <dbReference type="SAM" id="SignalP"/>
    </source>
</evidence>
<organism evidence="7 8">
    <name type="scientific">Ictalurus punctatus</name>
    <name type="common">Channel catfish</name>
    <name type="synonym">Silurus punctatus</name>
    <dbReference type="NCBI Taxonomy" id="7998"/>
    <lineage>
        <taxon>Eukaryota</taxon>
        <taxon>Metazoa</taxon>
        <taxon>Chordata</taxon>
        <taxon>Craniata</taxon>
        <taxon>Vertebrata</taxon>
        <taxon>Euteleostomi</taxon>
        <taxon>Actinopterygii</taxon>
        <taxon>Neopterygii</taxon>
        <taxon>Teleostei</taxon>
        <taxon>Ostariophysi</taxon>
        <taxon>Siluriformes</taxon>
        <taxon>Ictaluridae</taxon>
        <taxon>Ictalurus</taxon>
    </lineage>
</organism>
<dbReference type="GeneID" id="128629110"/>
<evidence type="ECO:0000256" key="5">
    <source>
        <dbReference type="ARBA" id="ARBA00023157"/>
    </source>
</evidence>
<evidence type="ECO:0000256" key="4">
    <source>
        <dbReference type="ARBA" id="ARBA00023118"/>
    </source>
</evidence>
<name>A0A9F7TC69_ICTPU</name>
<keyword evidence="3" id="KW-0964">Secreted</keyword>
<reference evidence="7" key="1">
    <citation type="journal article" date="2016" name="Nat. Commun.">
        <title>The channel catfish genome sequence provides insights into the evolution of scale formation in teleosts.</title>
        <authorList>
            <person name="Liu Z."/>
            <person name="Liu S."/>
            <person name="Yao J."/>
            <person name="Bao L."/>
            <person name="Zhang J."/>
            <person name="Li Y."/>
            <person name="Jiang C."/>
            <person name="Sun L."/>
            <person name="Wang R."/>
            <person name="Zhang Y."/>
            <person name="Zhou T."/>
            <person name="Zeng Q."/>
            <person name="Fu Q."/>
            <person name="Gao S."/>
            <person name="Li N."/>
            <person name="Koren S."/>
            <person name="Jiang Y."/>
            <person name="Zimin A."/>
            <person name="Xu P."/>
            <person name="Phillippy A.M."/>
            <person name="Geng X."/>
            <person name="Song L."/>
            <person name="Sun F."/>
            <person name="Li C."/>
            <person name="Wang X."/>
            <person name="Chen A."/>
            <person name="Jin Y."/>
            <person name="Yuan Z."/>
            <person name="Yang Y."/>
            <person name="Tan S."/>
            <person name="Peatman E."/>
            <person name="Lu J."/>
            <person name="Qin Z."/>
            <person name="Dunham R."/>
            <person name="Li Z."/>
            <person name="Sonstegard T."/>
            <person name="Feng J."/>
            <person name="Danzmann R.G."/>
            <person name="Schroeder S."/>
            <person name="Scheffler B."/>
            <person name="Duke M.V."/>
            <person name="Ballard L."/>
            <person name="Kucuktas H."/>
            <person name="Kaltenboeck L."/>
            <person name="Liu H."/>
            <person name="Armbruster J."/>
            <person name="Xie Y."/>
            <person name="Kirby M.L."/>
            <person name="Tian Y."/>
            <person name="Flanagan M.E."/>
            <person name="Mu W."/>
            <person name="Waldbieser G.C."/>
        </authorList>
    </citation>
    <scope>NUCLEOTIDE SEQUENCE [LARGE SCALE GENOMIC DNA]</scope>
    <source>
        <strain evidence="7">SDA103</strain>
    </source>
</reference>
<dbReference type="InterPro" id="IPR009079">
    <property type="entry name" value="4_helix_cytokine-like_core"/>
</dbReference>
<dbReference type="Proteomes" id="UP000221080">
    <property type="component" value="Chromosome 24"/>
</dbReference>
<evidence type="ECO:0000256" key="3">
    <source>
        <dbReference type="ARBA" id="ARBA00022525"/>
    </source>
</evidence>
<dbReference type="GO" id="GO:0005615">
    <property type="term" value="C:extracellular space"/>
    <property type="evidence" value="ECO:0007669"/>
    <property type="project" value="UniProtKB-KW"/>
</dbReference>
<feature type="signal peptide" evidence="6">
    <location>
        <begin position="1"/>
        <end position="20"/>
    </location>
</feature>
<evidence type="ECO:0000313" key="7">
    <source>
        <dbReference type="Proteomes" id="UP000221080"/>
    </source>
</evidence>
<gene>
    <name evidence="8" type="primary">LOC128629110</name>
</gene>
<dbReference type="SUPFAM" id="SSF47266">
    <property type="entry name" value="4-helical cytokines"/>
    <property type="match status" value="1"/>
</dbReference>
<reference evidence="8" key="2">
    <citation type="submission" date="2025-08" db="UniProtKB">
        <authorList>
            <consortium name="RefSeq"/>
        </authorList>
    </citation>
    <scope>IDENTIFICATION</scope>
    <source>
        <tissue evidence="8">Blood</tissue>
    </source>
</reference>
<protein>
    <submittedName>
        <fullName evidence="8">Uncharacterized protein LOC128629110 isoform X1</fullName>
    </submittedName>
</protein>
<proteinExistence type="predicted"/>
<dbReference type="InterPro" id="IPR000471">
    <property type="entry name" value="Interferon_alpha/beta/delta"/>
</dbReference>
<evidence type="ECO:0000313" key="8">
    <source>
        <dbReference type="RefSeq" id="XP_053531464.1"/>
    </source>
</evidence>
<evidence type="ECO:0000256" key="2">
    <source>
        <dbReference type="ARBA" id="ARBA00022514"/>
    </source>
</evidence>
<sequence>MVLTLRCVLLLLLICPTVFARCSKDLESKRKREIIKKLCDLGELRPVRCATEAENMKVQNPNFPEQEGSRLLVLEMSYRIVSDLLMKNASTEWKSSELQQLRDLLGYQRQFYTTCFPVASSARAEEVEIWSAFWSSLANFLSEKSFSACAWESARPIILKVMRKFYRFTTEPRRPIRSR</sequence>
<keyword evidence="6" id="KW-0732">Signal</keyword>